<protein>
    <recommendedName>
        <fullName evidence="3">FAD-binding PCMH-type domain-containing protein</fullName>
    </recommendedName>
</protein>
<proteinExistence type="predicted"/>
<evidence type="ECO:0000256" key="2">
    <source>
        <dbReference type="SAM" id="SignalP"/>
    </source>
</evidence>
<dbReference type="OrthoDB" id="610608at2759"/>
<keyword evidence="5" id="KW-1185">Reference proteome</keyword>
<dbReference type="InterPro" id="IPR016166">
    <property type="entry name" value="FAD-bd_PCMH"/>
</dbReference>
<dbReference type="Pfam" id="PF04030">
    <property type="entry name" value="ALO"/>
    <property type="match status" value="1"/>
</dbReference>
<name>A0A8S4NPR0_OWEFU</name>
<feature type="chain" id="PRO_5035782007" description="FAD-binding PCMH-type domain-containing protein" evidence="2">
    <location>
        <begin position="26"/>
        <end position="558"/>
    </location>
</feature>
<dbReference type="AlphaFoldDB" id="A0A8S4NPR0"/>
<dbReference type="PROSITE" id="PS51387">
    <property type="entry name" value="FAD_PCMH"/>
    <property type="match status" value="1"/>
</dbReference>
<reference evidence="4" key="1">
    <citation type="submission" date="2022-03" db="EMBL/GenBank/DDBJ databases">
        <authorList>
            <person name="Martin C."/>
        </authorList>
    </citation>
    <scope>NUCLEOTIDE SEQUENCE</scope>
</reference>
<dbReference type="InterPro" id="IPR010031">
    <property type="entry name" value="FAD_lactone_oxidase-like"/>
</dbReference>
<dbReference type="Gene3D" id="3.30.43.10">
    <property type="entry name" value="Uridine Diphospho-n-acetylenolpyruvylglucosamine Reductase, domain 2"/>
    <property type="match status" value="1"/>
</dbReference>
<dbReference type="GO" id="GO:0003885">
    <property type="term" value="F:D-arabinono-1,4-lactone oxidase activity"/>
    <property type="evidence" value="ECO:0007669"/>
    <property type="project" value="InterPro"/>
</dbReference>
<dbReference type="InterPro" id="IPR016167">
    <property type="entry name" value="FAD-bd_PCMH_sub1"/>
</dbReference>
<sequence>MMLPLNESMQFLALLGATFILSTMAVEDEPGPPTAEKLTKEIGFDITLTTIWDTAERQSAEIFWAQPTTVKQIKDLVKAARKFSLRVRPYGGRHSWAPLFADKGDIGLDLSLFAEGDKFTVDKERMLVSASASAYLHELYQFNTDNGVTIISGPNIDNVTLQGATGTSSHGQMKAEGTLATYVYAIDLVDYKGRNRHFDEDGDKEVITACRTHLGMCGIIYNTTIRVVKDTVVKFSKTHMKASDIVTNQDNRKAVVMDNAGMLIMWRMFTSATDEQIMARNTDPLQRPPLNWDPADDVTTVWTINPVDDVDIRPNKEPFEDKWRLSDGREVTGTADYRMASETMLFTAWTGPDIHLRNDIAWATAESVDFSASQKTIENFMDVYETAMKRLGSYRSFGIFRWLSHKDTPTLANTKVANDFNLVLELELTSSCEPCNKHLLEEITRDKVWSATVATGMMANNSRILPHWGKYFDFIPGIIDHLRQNYGTKLDEFIKIRNEADLDPDNMFTNSHLRTLFHEAIVRNAEKARVSKMKKLNTLAKRFAKLLESFTFSSNYYL</sequence>
<organism evidence="4 5">
    <name type="scientific">Owenia fusiformis</name>
    <name type="common">Polychaete worm</name>
    <dbReference type="NCBI Taxonomy" id="6347"/>
    <lineage>
        <taxon>Eukaryota</taxon>
        <taxon>Metazoa</taxon>
        <taxon>Spiralia</taxon>
        <taxon>Lophotrochozoa</taxon>
        <taxon>Annelida</taxon>
        <taxon>Polychaeta</taxon>
        <taxon>Sedentaria</taxon>
        <taxon>Canalipalpata</taxon>
        <taxon>Sabellida</taxon>
        <taxon>Oweniida</taxon>
        <taxon>Oweniidae</taxon>
        <taxon>Owenia</taxon>
    </lineage>
</organism>
<gene>
    <name evidence="4" type="ORF">OFUS_LOCUS9243</name>
</gene>
<dbReference type="PANTHER" id="PTHR43762:SF1">
    <property type="entry name" value="D-ARABINONO-1,4-LACTONE OXIDASE"/>
    <property type="match status" value="1"/>
</dbReference>
<keyword evidence="2" id="KW-0732">Signal</keyword>
<evidence type="ECO:0000313" key="5">
    <source>
        <dbReference type="Proteomes" id="UP000749559"/>
    </source>
</evidence>
<dbReference type="InterPro" id="IPR036318">
    <property type="entry name" value="FAD-bd_PCMH-like_sf"/>
</dbReference>
<feature type="domain" description="FAD-binding PCMH-type" evidence="3">
    <location>
        <begin position="57"/>
        <end position="230"/>
    </location>
</feature>
<dbReference type="Proteomes" id="UP000749559">
    <property type="component" value="Unassembled WGS sequence"/>
</dbReference>
<dbReference type="Pfam" id="PF01565">
    <property type="entry name" value="FAD_binding_4"/>
    <property type="match status" value="1"/>
</dbReference>
<dbReference type="InterPro" id="IPR007173">
    <property type="entry name" value="ALO_C"/>
</dbReference>
<dbReference type="SUPFAM" id="SSF56176">
    <property type="entry name" value="FAD-binding/transporter-associated domain-like"/>
    <property type="match status" value="1"/>
</dbReference>
<feature type="signal peptide" evidence="2">
    <location>
        <begin position="1"/>
        <end position="25"/>
    </location>
</feature>
<dbReference type="InterPro" id="IPR016169">
    <property type="entry name" value="FAD-bd_PCMH_sub2"/>
</dbReference>
<dbReference type="PANTHER" id="PTHR43762">
    <property type="entry name" value="L-GULONOLACTONE OXIDASE"/>
    <property type="match status" value="1"/>
</dbReference>
<accession>A0A8S4NPR0</accession>
<evidence type="ECO:0000259" key="3">
    <source>
        <dbReference type="PROSITE" id="PS51387"/>
    </source>
</evidence>
<dbReference type="InterPro" id="IPR006094">
    <property type="entry name" value="Oxid_FAD_bind_N"/>
</dbReference>
<dbReference type="EMBL" id="CAIIXF020000005">
    <property type="protein sequence ID" value="CAH1782836.1"/>
    <property type="molecule type" value="Genomic_DNA"/>
</dbReference>
<keyword evidence="1" id="KW-0560">Oxidoreductase</keyword>
<evidence type="ECO:0000256" key="1">
    <source>
        <dbReference type="ARBA" id="ARBA00023002"/>
    </source>
</evidence>
<dbReference type="Gene3D" id="3.30.465.10">
    <property type="match status" value="1"/>
</dbReference>
<evidence type="ECO:0000313" key="4">
    <source>
        <dbReference type="EMBL" id="CAH1782836.1"/>
    </source>
</evidence>
<comment type="caution">
    <text evidence="4">The sequence shown here is derived from an EMBL/GenBank/DDBJ whole genome shotgun (WGS) entry which is preliminary data.</text>
</comment>
<dbReference type="GO" id="GO:0071949">
    <property type="term" value="F:FAD binding"/>
    <property type="evidence" value="ECO:0007669"/>
    <property type="project" value="InterPro"/>
</dbReference>
<dbReference type="GO" id="GO:0016020">
    <property type="term" value="C:membrane"/>
    <property type="evidence" value="ECO:0007669"/>
    <property type="project" value="InterPro"/>
</dbReference>